<accession>A0A2W5N2T6</accession>
<feature type="domain" description="Response regulatory" evidence="2">
    <location>
        <begin position="14"/>
        <end position="131"/>
    </location>
</feature>
<sequence length="137" mass="15372">MEDGLMDHSFSQLRILIVEDQAESRALLRGMLSELGVTQVFEAADGRTGLQFIDSAFDFIDLILCDWNMPSMTGIEFLRQVRSTGSTIPFMMITGRSDQASVVEAKNFGVDGYIRKPYSPTQVEAKLRIMLQRMQAA</sequence>
<dbReference type="GO" id="GO:0000160">
    <property type="term" value="P:phosphorelay signal transduction system"/>
    <property type="evidence" value="ECO:0007669"/>
    <property type="project" value="InterPro"/>
</dbReference>
<evidence type="ECO:0000259" key="2">
    <source>
        <dbReference type="PROSITE" id="PS50110"/>
    </source>
</evidence>
<dbReference type="InterPro" id="IPR001789">
    <property type="entry name" value="Sig_transdc_resp-reg_receiver"/>
</dbReference>
<evidence type="ECO:0000313" key="4">
    <source>
        <dbReference type="Proteomes" id="UP000249417"/>
    </source>
</evidence>
<dbReference type="PANTHER" id="PTHR43228">
    <property type="entry name" value="TWO-COMPONENT RESPONSE REGULATOR"/>
    <property type="match status" value="1"/>
</dbReference>
<dbReference type="Pfam" id="PF00072">
    <property type="entry name" value="Response_reg"/>
    <property type="match status" value="1"/>
</dbReference>
<dbReference type="Proteomes" id="UP000249417">
    <property type="component" value="Unassembled WGS sequence"/>
</dbReference>
<gene>
    <name evidence="3" type="ORF">DI551_04190</name>
</gene>
<dbReference type="PANTHER" id="PTHR43228:SF1">
    <property type="entry name" value="TWO-COMPONENT RESPONSE REGULATOR ARR22"/>
    <property type="match status" value="1"/>
</dbReference>
<evidence type="ECO:0000313" key="3">
    <source>
        <dbReference type="EMBL" id="PZQ46958.1"/>
    </source>
</evidence>
<dbReference type="Gene3D" id="3.40.50.2300">
    <property type="match status" value="1"/>
</dbReference>
<dbReference type="PROSITE" id="PS50110">
    <property type="entry name" value="RESPONSE_REGULATORY"/>
    <property type="match status" value="1"/>
</dbReference>
<protein>
    <submittedName>
        <fullName evidence="3">Response regulator</fullName>
    </submittedName>
</protein>
<dbReference type="AlphaFoldDB" id="A0A2W5N2T6"/>
<reference evidence="3 4" key="1">
    <citation type="submission" date="2017-08" db="EMBL/GenBank/DDBJ databases">
        <title>Infants hospitalized years apart are colonized by the same room-sourced microbial strains.</title>
        <authorList>
            <person name="Brooks B."/>
            <person name="Olm M.R."/>
            <person name="Firek B.A."/>
            <person name="Baker R."/>
            <person name="Thomas B.C."/>
            <person name="Morowitz M.J."/>
            <person name="Banfield J.F."/>
        </authorList>
    </citation>
    <scope>NUCLEOTIDE SEQUENCE [LARGE SCALE GENOMIC DNA]</scope>
    <source>
        <strain evidence="3">S2_005_002_R2_29</strain>
    </source>
</reference>
<organism evidence="3 4">
    <name type="scientific">Micavibrio aeruginosavorus</name>
    <dbReference type="NCBI Taxonomy" id="349221"/>
    <lineage>
        <taxon>Bacteria</taxon>
        <taxon>Pseudomonadati</taxon>
        <taxon>Bdellovibrionota</taxon>
        <taxon>Bdellovibrionia</taxon>
        <taxon>Bdellovibrionales</taxon>
        <taxon>Pseudobdellovibrionaceae</taxon>
        <taxon>Micavibrio</taxon>
    </lineage>
</organism>
<dbReference type="InterPro" id="IPR052048">
    <property type="entry name" value="ST_Response_Regulator"/>
</dbReference>
<proteinExistence type="predicted"/>
<evidence type="ECO:0000256" key="1">
    <source>
        <dbReference type="PROSITE-ProRule" id="PRU00169"/>
    </source>
</evidence>
<name>A0A2W5N2T6_9BACT</name>
<dbReference type="EMBL" id="QFQB01000019">
    <property type="protein sequence ID" value="PZQ46958.1"/>
    <property type="molecule type" value="Genomic_DNA"/>
</dbReference>
<keyword evidence="1" id="KW-0597">Phosphoprotein</keyword>
<feature type="modified residue" description="4-aspartylphosphate" evidence="1">
    <location>
        <position position="66"/>
    </location>
</feature>
<dbReference type="SMART" id="SM00448">
    <property type="entry name" value="REC"/>
    <property type="match status" value="1"/>
</dbReference>
<dbReference type="SUPFAM" id="SSF52172">
    <property type="entry name" value="CheY-like"/>
    <property type="match status" value="1"/>
</dbReference>
<dbReference type="InterPro" id="IPR011006">
    <property type="entry name" value="CheY-like_superfamily"/>
</dbReference>
<comment type="caution">
    <text evidence="3">The sequence shown here is derived from an EMBL/GenBank/DDBJ whole genome shotgun (WGS) entry which is preliminary data.</text>
</comment>